<evidence type="ECO:0000313" key="2">
    <source>
        <dbReference type="EMBL" id="MCI05745.1"/>
    </source>
</evidence>
<evidence type="ECO:0000256" key="1">
    <source>
        <dbReference type="SAM" id="SignalP"/>
    </source>
</evidence>
<comment type="caution">
    <text evidence="2">The sequence shown here is derived from an EMBL/GenBank/DDBJ whole genome shotgun (WGS) entry which is preliminary data.</text>
</comment>
<dbReference type="Proteomes" id="UP000265520">
    <property type="component" value="Unassembled WGS sequence"/>
</dbReference>
<protein>
    <submittedName>
        <fullName evidence="2">SUCrose transport protein SUC8-like</fullName>
    </submittedName>
</protein>
<proteinExistence type="predicted"/>
<name>A0A392P4J9_9FABA</name>
<sequence>MVNIILAIALAMTVVITKAAEHERHSSTGGTPSMGVKAGAFSFFAIVGIPLA</sequence>
<feature type="chain" id="PRO_5017231659" evidence="1">
    <location>
        <begin position="20"/>
        <end position="52"/>
    </location>
</feature>
<feature type="non-terminal residue" evidence="2">
    <location>
        <position position="52"/>
    </location>
</feature>
<organism evidence="2 3">
    <name type="scientific">Trifolium medium</name>
    <dbReference type="NCBI Taxonomy" id="97028"/>
    <lineage>
        <taxon>Eukaryota</taxon>
        <taxon>Viridiplantae</taxon>
        <taxon>Streptophyta</taxon>
        <taxon>Embryophyta</taxon>
        <taxon>Tracheophyta</taxon>
        <taxon>Spermatophyta</taxon>
        <taxon>Magnoliopsida</taxon>
        <taxon>eudicotyledons</taxon>
        <taxon>Gunneridae</taxon>
        <taxon>Pentapetalae</taxon>
        <taxon>rosids</taxon>
        <taxon>fabids</taxon>
        <taxon>Fabales</taxon>
        <taxon>Fabaceae</taxon>
        <taxon>Papilionoideae</taxon>
        <taxon>50 kb inversion clade</taxon>
        <taxon>NPAAA clade</taxon>
        <taxon>Hologalegina</taxon>
        <taxon>IRL clade</taxon>
        <taxon>Trifolieae</taxon>
        <taxon>Trifolium</taxon>
    </lineage>
</organism>
<dbReference type="AlphaFoldDB" id="A0A392P4J9"/>
<reference evidence="2 3" key="1">
    <citation type="journal article" date="2018" name="Front. Plant Sci.">
        <title>Red Clover (Trifolium pratense) and Zigzag Clover (T. medium) - A Picture of Genomic Similarities and Differences.</title>
        <authorList>
            <person name="Dluhosova J."/>
            <person name="Istvanek J."/>
            <person name="Nedelnik J."/>
            <person name="Repkova J."/>
        </authorList>
    </citation>
    <scope>NUCLEOTIDE SEQUENCE [LARGE SCALE GENOMIC DNA]</scope>
    <source>
        <strain evidence="3">cv. 10/8</strain>
        <tissue evidence="2">Leaf</tissue>
    </source>
</reference>
<keyword evidence="1" id="KW-0732">Signal</keyword>
<accession>A0A392P4J9</accession>
<feature type="signal peptide" evidence="1">
    <location>
        <begin position="1"/>
        <end position="19"/>
    </location>
</feature>
<dbReference type="EMBL" id="LXQA010059596">
    <property type="protein sequence ID" value="MCI05745.1"/>
    <property type="molecule type" value="Genomic_DNA"/>
</dbReference>
<keyword evidence="3" id="KW-1185">Reference proteome</keyword>
<evidence type="ECO:0000313" key="3">
    <source>
        <dbReference type="Proteomes" id="UP000265520"/>
    </source>
</evidence>